<proteinExistence type="predicted"/>
<accession>A0A1L3KIR8</accession>
<reference evidence="1" key="1">
    <citation type="journal article" date="2016" name="Nature">
        <title>Redefining the invertebrate RNA virosphere.</title>
        <authorList>
            <person name="Shi M."/>
            <person name="Lin X.D."/>
            <person name="Tian J.H."/>
            <person name="Chen L.J."/>
            <person name="Chen X."/>
            <person name="Li C.X."/>
            <person name="Qin X.C."/>
            <person name="Li J."/>
            <person name="Cao J.P."/>
            <person name="Eden J.S."/>
            <person name="Buchmann J."/>
            <person name="Wang W."/>
            <person name="Xu J."/>
            <person name="Holmes E.C."/>
            <person name="Zhang Y.Z."/>
        </authorList>
    </citation>
    <scope>NUCLEOTIDE SEQUENCE</scope>
    <source>
        <strain evidence="1">WLJQ101576</strain>
    </source>
</reference>
<name>A0A1L3KIR8_9VIRU</name>
<dbReference type="InterPro" id="IPR015954">
    <property type="entry name" value="Phage_RNA-type_capsid"/>
</dbReference>
<organism evidence="1">
    <name type="scientific">Wenling levi-like virus 3</name>
    <dbReference type="NCBI Taxonomy" id="1923499"/>
    <lineage>
        <taxon>Viruses</taxon>
        <taxon>Riboviria</taxon>
    </lineage>
</organism>
<evidence type="ECO:0008006" key="2">
    <source>
        <dbReference type="Google" id="ProtNLM"/>
    </source>
</evidence>
<evidence type="ECO:0000313" key="1">
    <source>
        <dbReference type="EMBL" id="APG77254.1"/>
    </source>
</evidence>
<dbReference type="Gene3D" id="3.30.380.10">
    <property type="entry name" value="MS2 Viral Coat Protein"/>
    <property type="match status" value="1"/>
</dbReference>
<protein>
    <recommendedName>
        <fullName evidence="2">Capsid protein</fullName>
    </recommendedName>
</protein>
<sequence>MSISLKDTKAAAVAYAIYRVRDNRAEYIGPAHSDLSKDMVILTSQAPKVTATSYGNRRSNLNVVQTTQVTTPVSSDQVKRDMKLDASASIPNGATLAQFKELTARLASALADDALVESFFLTGKIEY</sequence>
<dbReference type="EMBL" id="KX883598">
    <property type="protein sequence ID" value="APG77254.1"/>
    <property type="molecule type" value="Genomic_RNA"/>
</dbReference>